<keyword evidence="5" id="KW-0862">Zinc</keyword>
<dbReference type="HOGENOM" id="CLU_029002_5_1_6"/>
<dbReference type="Gene3D" id="3.30.2010.10">
    <property type="entry name" value="Metalloproteases ('zincins'), catalytic domain"/>
    <property type="match status" value="1"/>
</dbReference>
<evidence type="ECO:0000256" key="6">
    <source>
        <dbReference type="ARBA" id="ARBA00023049"/>
    </source>
</evidence>
<dbReference type="PANTHER" id="PTHR22726">
    <property type="entry name" value="METALLOENDOPEPTIDASE OMA1"/>
    <property type="match status" value="1"/>
</dbReference>
<dbReference type="InterPro" id="IPR001915">
    <property type="entry name" value="Peptidase_M48"/>
</dbReference>
<dbReference type="Pfam" id="PF01435">
    <property type="entry name" value="Peptidase_M48"/>
    <property type="match status" value="1"/>
</dbReference>
<dbReference type="InterPro" id="IPR051156">
    <property type="entry name" value="Mito/Outer_Membr_Metalloprot"/>
</dbReference>
<reference evidence="8 9" key="1">
    <citation type="journal article" date="2014" name="Genome Announc.">
        <title>Genome Sequence of Gammaproteobacterial Pseudohaliea rubra Type Strain DSM 19751, Isolated from Coastal Seawater of the Mediterranean Sea.</title>
        <authorList>
            <person name="Spring S."/>
            <person name="Fiebig A."/>
            <person name="Riedel T."/>
            <person name="Goker M."/>
            <person name="Klenk H.P."/>
        </authorList>
    </citation>
    <scope>NUCLEOTIDE SEQUENCE [LARGE SCALE GENOMIC DNA]</scope>
    <source>
        <strain evidence="8 9">DSM 19751</strain>
    </source>
</reference>
<dbReference type="GO" id="GO:0004222">
    <property type="term" value="F:metalloendopeptidase activity"/>
    <property type="evidence" value="ECO:0007669"/>
    <property type="project" value="InterPro"/>
</dbReference>
<keyword evidence="4" id="KW-0378">Hydrolase</keyword>
<keyword evidence="2 8" id="KW-0645">Protease</keyword>
<evidence type="ECO:0000256" key="2">
    <source>
        <dbReference type="ARBA" id="ARBA00022670"/>
    </source>
</evidence>
<evidence type="ECO:0000259" key="7">
    <source>
        <dbReference type="Pfam" id="PF01435"/>
    </source>
</evidence>
<dbReference type="STRING" id="1265313.HRUBRA_00933"/>
<proteinExistence type="predicted"/>
<organism evidence="8 9">
    <name type="scientific">Pseudohaliea rubra DSM 19751</name>
    <dbReference type="NCBI Taxonomy" id="1265313"/>
    <lineage>
        <taxon>Bacteria</taxon>
        <taxon>Pseudomonadati</taxon>
        <taxon>Pseudomonadota</taxon>
        <taxon>Gammaproteobacteria</taxon>
        <taxon>Cellvibrionales</taxon>
        <taxon>Halieaceae</taxon>
        <taxon>Pseudohaliea</taxon>
    </lineage>
</organism>
<evidence type="ECO:0000256" key="1">
    <source>
        <dbReference type="ARBA" id="ARBA00001947"/>
    </source>
</evidence>
<dbReference type="CDD" id="cd07333">
    <property type="entry name" value="M48C_bepA_like"/>
    <property type="match status" value="1"/>
</dbReference>
<keyword evidence="3" id="KW-0479">Metal-binding</keyword>
<evidence type="ECO:0000256" key="5">
    <source>
        <dbReference type="ARBA" id="ARBA00022833"/>
    </source>
</evidence>
<comment type="caution">
    <text evidence="8">The sequence shown here is derived from an EMBL/GenBank/DDBJ whole genome shotgun (WGS) entry which is preliminary data.</text>
</comment>
<comment type="cofactor">
    <cofactor evidence="1">
        <name>Zn(2+)</name>
        <dbReference type="ChEBI" id="CHEBI:29105"/>
    </cofactor>
</comment>
<dbReference type="EMBL" id="AUVB01000025">
    <property type="protein sequence ID" value="KGE04468.1"/>
    <property type="molecule type" value="Genomic_DNA"/>
</dbReference>
<dbReference type="PANTHER" id="PTHR22726:SF24">
    <property type="entry name" value="M48 FAMILY METALLOPEPTIDASE"/>
    <property type="match status" value="1"/>
</dbReference>
<dbReference type="AlphaFoldDB" id="A0A095VTR5"/>
<accession>A0A095VTR5</accession>
<evidence type="ECO:0000256" key="4">
    <source>
        <dbReference type="ARBA" id="ARBA00022801"/>
    </source>
</evidence>
<dbReference type="PATRIC" id="fig|1265313.6.peg.919"/>
<evidence type="ECO:0000256" key="3">
    <source>
        <dbReference type="ARBA" id="ARBA00022723"/>
    </source>
</evidence>
<keyword evidence="9" id="KW-1185">Reference proteome</keyword>
<evidence type="ECO:0000313" key="8">
    <source>
        <dbReference type="EMBL" id="KGE04468.1"/>
    </source>
</evidence>
<gene>
    <name evidence="8" type="ORF">HRUBRA_00933</name>
</gene>
<dbReference type="GO" id="GO:0046872">
    <property type="term" value="F:metal ion binding"/>
    <property type="evidence" value="ECO:0007669"/>
    <property type="project" value="UniProtKB-KW"/>
</dbReference>
<dbReference type="eggNOG" id="COG4784">
    <property type="taxonomic scope" value="Bacteria"/>
</dbReference>
<protein>
    <submittedName>
        <fullName evidence="8">Putative Zn-dependent protease</fullName>
    </submittedName>
</protein>
<name>A0A095VTR5_9GAMM</name>
<sequence>MHLLLRPVFRFFAQPRGECVLLWLKRQGWLLALLLAALLAGGCTVNPATGGATVVLGSKDGEAETGEEMYEKFKAEGAFYDDPELAAYVERIGQRLVEKSDMPKRDFTFSVIDAPDINAFATPGGYIYINRGLLGYLDSEAELAGVLAHEIAHVTARHHGRRKAAGVTSKVLATTAYVFTGSGALYEASSMYGAELMSGYGRDMELEADGLGAEYMYKAGYDPEALLEVIGVLKNQEQFQRLKAKASGKPLATYHGLYASHPRNDKRLQTVIGAAGELDTGAYIEDPSRPGEFRERTDGLVWGQSVQGQRADNRYYHNKLGFTFAHPEGWRVDAGAQAVVARAGDGSATVTITLRRRDPATTPEAVLTDLARGELSGGEALEQAGLTGYSAVASAGGRSKRLAVIDFGGLSYLFEGRVEGEGAAFGAGDASLREIITSFRPILPQERETGQPRYLRYIQVPRGATMETLAAGSPIPDAEAQLRLINGFYPRGEPRTGDWVKVIR</sequence>
<dbReference type="Proteomes" id="UP000029640">
    <property type="component" value="Unassembled WGS sequence"/>
</dbReference>
<dbReference type="GO" id="GO:0016020">
    <property type="term" value="C:membrane"/>
    <property type="evidence" value="ECO:0007669"/>
    <property type="project" value="TreeGrafter"/>
</dbReference>
<keyword evidence="6" id="KW-0482">Metalloprotease</keyword>
<dbReference type="GO" id="GO:0051603">
    <property type="term" value="P:proteolysis involved in protein catabolic process"/>
    <property type="evidence" value="ECO:0007669"/>
    <property type="project" value="TreeGrafter"/>
</dbReference>
<evidence type="ECO:0000313" key="9">
    <source>
        <dbReference type="Proteomes" id="UP000029640"/>
    </source>
</evidence>
<feature type="domain" description="Peptidase M48" evidence="7">
    <location>
        <begin position="85"/>
        <end position="271"/>
    </location>
</feature>